<protein>
    <recommendedName>
        <fullName evidence="3">DUF899 domain-containing protein</fullName>
    </recommendedName>
</protein>
<comment type="caution">
    <text evidence="1">The sequence shown here is derived from an EMBL/GenBank/DDBJ whole genome shotgun (WGS) entry which is preliminary data.</text>
</comment>
<organism evidence="1 2">
    <name type="scientific">Streptosporangium pseudovulgare</name>
    <dbReference type="NCBI Taxonomy" id="35765"/>
    <lineage>
        <taxon>Bacteria</taxon>
        <taxon>Bacillati</taxon>
        <taxon>Actinomycetota</taxon>
        <taxon>Actinomycetes</taxon>
        <taxon>Streptosporangiales</taxon>
        <taxon>Streptosporangiaceae</taxon>
        <taxon>Streptosporangium</taxon>
    </lineage>
</organism>
<sequence length="249" mass="28288">MSNPVVSREEWLVARRRLLEQEKEAFRALDAVRARRRELPAVAVDKDYRFQGPSGEVGLADLFEGRRQLIVYHFMFDPAWDEGCTSCSFLTDNIGHLAHLHGADTTLVLVSRAPYPKIEPFRERMGWEVPWYSSHGGDFNYDFHVTNDEAVAPVEYNYYDREALERRGLTPFMKGEAHGVSVFVRADEDAAEAGDGAVLHTYSSYGRGLDLLLGTYNYLDLTPLGRQKYVNEFSHHDRYGAAEAAGCHH</sequence>
<gene>
    <name evidence="1" type="ORF">GCM10010140_67910</name>
</gene>
<evidence type="ECO:0008006" key="3">
    <source>
        <dbReference type="Google" id="ProtNLM"/>
    </source>
</evidence>
<proteinExistence type="predicted"/>
<dbReference type="Proteomes" id="UP000611554">
    <property type="component" value="Unassembled WGS sequence"/>
</dbReference>
<reference evidence="2" key="1">
    <citation type="journal article" date="2019" name="Int. J. Syst. Evol. Microbiol.">
        <title>The Global Catalogue of Microorganisms (GCM) 10K type strain sequencing project: providing services to taxonomists for standard genome sequencing and annotation.</title>
        <authorList>
            <consortium name="The Broad Institute Genomics Platform"/>
            <consortium name="The Broad Institute Genome Sequencing Center for Infectious Disease"/>
            <person name="Wu L."/>
            <person name="Ma J."/>
        </authorList>
    </citation>
    <scope>NUCLEOTIDE SEQUENCE [LARGE SCALE GENOMIC DNA]</scope>
    <source>
        <strain evidence="2">JCM 3115</strain>
    </source>
</reference>
<dbReference type="Pfam" id="PF05988">
    <property type="entry name" value="DUF899"/>
    <property type="match status" value="1"/>
</dbReference>
<dbReference type="RefSeq" id="WP_189250513.1">
    <property type="nucleotide sequence ID" value="NZ_BMQJ01000024.1"/>
</dbReference>
<name>A0ABQ2RHG5_9ACTN</name>
<evidence type="ECO:0000313" key="2">
    <source>
        <dbReference type="Proteomes" id="UP000611554"/>
    </source>
</evidence>
<dbReference type="EMBL" id="BMQJ01000024">
    <property type="protein sequence ID" value="GGQ28099.1"/>
    <property type="molecule type" value="Genomic_DNA"/>
</dbReference>
<dbReference type="InterPro" id="IPR010296">
    <property type="entry name" value="DUF899_thioredox"/>
</dbReference>
<evidence type="ECO:0000313" key="1">
    <source>
        <dbReference type="EMBL" id="GGQ28099.1"/>
    </source>
</evidence>
<accession>A0ABQ2RHG5</accession>
<keyword evidence="2" id="KW-1185">Reference proteome</keyword>